<feature type="transmembrane region" description="Helical" evidence="1">
    <location>
        <begin position="164"/>
        <end position="182"/>
    </location>
</feature>
<keyword evidence="3" id="KW-1185">Reference proteome</keyword>
<sequence length="219" mass="22083">MAVASSAQERASASDPLADGRARAARLGLALGGGAWALVSLPLVAAEWSWPWVAQLSRLEPWSAMRASVAEPYVVFGALAGVSFLAIGLALLPELLRAGWGGLVLLTAVLAGSVVSPLSYLGTAESSPLHGLWGAEGPLLVLVGLAGVAAAVTARGWPRALRALLAATLLVLVAGTLALGYYPHGPLVALALEAAVVVLAAPRRADGAPERARPAAAVS</sequence>
<gene>
    <name evidence="2" type="ORF">GCM10009640_21960</name>
</gene>
<dbReference type="Proteomes" id="UP001501266">
    <property type="component" value="Unassembled WGS sequence"/>
</dbReference>
<organism evidence="2 3">
    <name type="scientific">Agrococcus citreus</name>
    <dbReference type="NCBI Taxonomy" id="84643"/>
    <lineage>
        <taxon>Bacteria</taxon>
        <taxon>Bacillati</taxon>
        <taxon>Actinomycetota</taxon>
        <taxon>Actinomycetes</taxon>
        <taxon>Micrococcales</taxon>
        <taxon>Microbacteriaceae</taxon>
        <taxon>Agrococcus</taxon>
    </lineage>
</organism>
<feature type="transmembrane region" description="Helical" evidence="1">
    <location>
        <begin position="27"/>
        <end position="53"/>
    </location>
</feature>
<evidence type="ECO:0000313" key="2">
    <source>
        <dbReference type="EMBL" id="GAA1424835.1"/>
    </source>
</evidence>
<dbReference type="RefSeq" id="WP_343920354.1">
    <property type="nucleotide sequence ID" value="NZ_BAAAKK010000005.1"/>
</dbReference>
<keyword evidence="1" id="KW-0472">Membrane</keyword>
<reference evidence="2 3" key="1">
    <citation type="journal article" date="2019" name="Int. J. Syst. Evol. Microbiol.">
        <title>The Global Catalogue of Microorganisms (GCM) 10K type strain sequencing project: providing services to taxonomists for standard genome sequencing and annotation.</title>
        <authorList>
            <consortium name="The Broad Institute Genomics Platform"/>
            <consortium name="The Broad Institute Genome Sequencing Center for Infectious Disease"/>
            <person name="Wu L."/>
            <person name="Ma J."/>
        </authorList>
    </citation>
    <scope>NUCLEOTIDE SEQUENCE [LARGE SCALE GENOMIC DNA]</scope>
    <source>
        <strain evidence="2 3">JCM 12398</strain>
    </source>
</reference>
<evidence type="ECO:0000313" key="3">
    <source>
        <dbReference type="Proteomes" id="UP001501266"/>
    </source>
</evidence>
<feature type="transmembrane region" description="Helical" evidence="1">
    <location>
        <begin position="132"/>
        <end position="152"/>
    </location>
</feature>
<keyword evidence="1" id="KW-0812">Transmembrane</keyword>
<accession>A0ABN1YZ71</accession>
<feature type="transmembrane region" description="Helical" evidence="1">
    <location>
        <begin position="99"/>
        <end position="120"/>
    </location>
</feature>
<protein>
    <recommendedName>
        <fullName evidence="4">DUF998 domain-containing protein</fullName>
    </recommendedName>
</protein>
<evidence type="ECO:0008006" key="4">
    <source>
        <dbReference type="Google" id="ProtNLM"/>
    </source>
</evidence>
<dbReference type="EMBL" id="BAAAKK010000005">
    <property type="protein sequence ID" value="GAA1424835.1"/>
    <property type="molecule type" value="Genomic_DNA"/>
</dbReference>
<comment type="caution">
    <text evidence="2">The sequence shown here is derived from an EMBL/GenBank/DDBJ whole genome shotgun (WGS) entry which is preliminary data.</text>
</comment>
<feature type="transmembrane region" description="Helical" evidence="1">
    <location>
        <begin position="73"/>
        <end position="92"/>
    </location>
</feature>
<name>A0ABN1YZ71_9MICO</name>
<proteinExistence type="predicted"/>
<evidence type="ECO:0000256" key="1">
    <source>
        <dbReference type="SAM" id="Phobius"/>
    </source>
</evidence>
<keyword evidence="1" id="KW-1133">Transmembrane helix</keyword>